<dbReference type="Proteomes" id="UP001359559">
    <property type="component" value="Unassembled WGS sequence"/>
</dbReference>
<dbReference type="GO" id="GO:0003700">
    <property type="term" value="F:DNA-binding transcription factor activity"/>
    <property type="evidence" value="ECO:0007669"/>
    <property type="project" value="InterPro"/>
</dbReference>
<evidence type="ECO:0000256" key="4">
    <source>
        <dbReference type="ARBA" id="ARBA00023015"/>
    </source>
</evidence>
<comment type="subunit">
    <text evidence="2">Homotrimer.</text>
</comment>
<dbReference type="PRINTS" id="PR00056">
    <property type="entry name" value="HSFDOMAIN"/>
</dbReference>
<dbReference type="InterPro" id="IPR000232">
    <property type="entry name" value="HSF_DNA-bd"/>
</dbReference>
<evidence type="ECO:0000256" key="3">
    <source>
        <dbReference type="ARBA" id="ARBA00022553"/>
    </source>
</evidence>
<evidence type="ECO:0000256" key="5">
    <source>
        <dbReference type="ARBA" id="ARBA00023016"/>
    </source>
</evidence>
<keyword evidence="8" id="KW-0539">Nucleus</keyword>
<keyword evidence="5" id="KW-0346">Stress response</keyword>
<dbReference type="Pfam" id="PF00447">
    <property type="entry name" value="HSF_DNA-bind"/>
    <property type="match status" value="1"/>
</dbReference>
<comment type="similarity">
    <text evidence="9">Belongs to the HSF family.</text>
</comment>
<evidence type="ECO:0000256" key="8">
    <source>
        <dbReference type="ARBA" id="ARBA00023242"/>
    </source>
</evidence>
<keyword evidence="6" id="KW-0238">DNA-binding</keyword>
<gene>
    <name evidence="12" type="ORF">RJT34_00174</name>
</gene>
<dbReference type="PANTHER" id="PTHR10015">
    <property type="entry name" value="HEAT SHOCK TRANSCRIPTION FACTOR"/>
    <property type="match status" value="1"/>
</dbReference>
<dbReference type="PANTHER" id="PTHR10015:SF304">
    <property type="entry name" value="HEAT STRESS TRANSCRIPTION FACTOR B-4B"/>
    <property type="match status" value="1"/>
</dbReference>
<keyword evidence="7" id="KW-0804">Transcription</keyword>
<keyword evidence="4" id="KW-0805">Transcription regulation</keyword>
<evidence type="ECO:0000313" key="13">
    <source>
        <dbReference type="Proteomes" id="UP001359559"/>
    </source>
</evidence>
<keyword evidence="10" id="KW-0732">Signal</keyword>
<dbReference type="EMBL" id="JAYKXN010000001">
    <property type="protein sequence ID" value="KAK7316593.1"/>
    <property type="molecule type" value="Genomic_DNA"/>
</dbReference>
<dbReference type="FunFam" id="1.10.10.10:FF:000037">
    <property type="entry name" value="Heat stress transcription factor B-4"/>
    <property type="match status" value="1"/>
</dbReference>
<feature type="domain" description="HSF-type DNA-binding" evidence="11">
    <location>
        <begin position="85"/>
        <end position="109"/>
    </location>
</feature>
<dbReference type="SUPFAM" id="SSF46785">
    <property type="entry name" value="Winged helix' DNA-binding domain"/>
    <property type="match status" value="1"/>
</dbReference>
<evidence type="ECO:0000256" key="9">
    <source>
        <dbReference type="RuleBase" id="RU004020"/>
    </source>
</evidence>
<evidence type="ECO:0000256" key="7">
    <source>
        <dbReference type="ARBA" id="ARBA00023163"/>
    </source>
</evidence>
<keyword evidence="3" id="KW-0597">Phosphoprotein</keyword>
<keyword evidence="13" id="KW-1185">Reference proteome</keyword>
<feature type="signal peptide" evidence="10">
    <location>
        <begin position="1"/>
        <end position="28"/>
    </location>
</feature>
<dbReference type="AlphaFoldDB" id="A0AAN9Q2I8"/>
<evidence type="ECO:0000256" key="1">
    <source>
        <dbReference type="ARBA" id="ARBA00004123"/>
    </source>
</evidence>
<dbReference type="GO" id="GO:0005634">
    <property type="term" value="C:nucleus"/>
    <property type="evidence" value="ECO:0007669"/>
    <property type="project" value="UniProtKB-SubCell"/>
</dbReference>
<evidence type="ECO:0000259" key="11">
    <source>
        <dbReference type="PROSITE" id="PS00434"/>
    </source>
</evidence>
<dbReference type="SMART" id="SM00415">
    <property type="entry name" value="HSF"/>
    <property type="match status" value="1"/>
</dbReference>
<sequence length="295" mass="34304">MQRSITRVKGSATLLICLSIMAFTLDRCEENVVFTFESQKSVPAPFLTKTYQLVDDPRTDHIVSWGEDETTFVVWMPSEFAKDLLPNYFKHNNFSSFVRQLNTYGFKKVVADRWEFANEYFRKGAKHLLCEIHRRRTPHHQQHHQLYHDQQQPPQILQQDETLMSWFDTPSLPSPKPNTDILTALSEDNQRLRRKNFMLLSELSHMKSLYNDIICFIQNHAKPAPFEQKSISAIPKLVELDSFPESINDIRVLRTAKSCIIDKSLRTSTKESNNSVKLFGVPLSGQKRLHPDNIN</sequence>
<feature type="chain" id="PRO_5042927223" description="HSF-type DNA-binding domain-containing protein" evidence="10">
    <location>
        <begin position="29"/>
        <end position="295"/>
    </location>
</feature>
<evidence type="ECO:0000256" key="2">
    <source>
        <dbReference type="ARBA" id="ARBA00011233"/>
    </source>
</evidence>
<evidence type="ECO:0000256" key="10">
    <source>
        <dbReference type="SAM" id="SignalP"/>
    </source>
</evidence>
<dbReference type="InterPro" id="IPR036388">
    <property type="entry name" value="WH-like_DNA-bd_sf"/>
</dbReference>
<evidence type="ECO:0000313" key="12">
    <source>
        <dbReference type="EMBL" id="KAK7316593.1"/>
    </source>
</evidence>
<dbReference type="PROSITE" id="PS00434">
    <property type="entry name" value="HSF_DOMAIN"/>
    <property type="match status" value="1"/>
</dbReference>
<reference evidence="12 13" key="1">
    <citation type="submission" date="2024-01" db="EMBL/GenBank/DDBJ databases">
        <title>The genomes of 5 underutilized Papilionoideae crops provide insights into root nodulation and disease resistance.</title>
        <authorList>
            <person name="Yuan L."/>
        </authorList>
    </citation>
    <scope>NUCLEOTIDE SEQUENCE [LARGE SCALE GENOMIC DNA]</scope>
    <source>
        <strain evidence="12">LY-2023</strain>
        <tissue evidence="12">Leaf</tissue>
    </source>
</reference>
<proteinExistence type="inferred from homology"/>
<name>A0AAN9Q2I8_CLITE</name>
<comment type="subcellular location">
    <subcellularLocation>
        <location evidence="1">Nucleus</location>
    </subcellularLocation>
</comment>
<protein>
    <recommendedName>
        <fullName evidence="11">HSF-type DNA-binding domain-containing protein</fullName>
    </recommendedName>
</protein>
<evidence type="ECO:0000256" key="6">
    <source>
        <dbReference type="ARBA" id="ARBA00023125"/>
    </source>
</evidence>
<dbReference type="Gene3D" id="1.10.10.10">
    <property type="entry name" value="Winged helix-like DNA-binding domain superfamily/Winged helix DNA-binding domain"/>
    <property type="match status" value="1"/>
</dbReference>
<dbReference type="GO" id="GO:0000978">
    <property type="term" value="F:RNA polymerase II cis-regulatory region sequence-specific DNA binding"/>
    <property type="evidence" value="ECO:0007669"/>
    <property type="project" value="TreeGrafter"/>
</dbReference>
<organism evidence="12 13">
    <name type="scientific">Clitoria ternatea</name>
    <name type="common">Butterfly pea</name>
    <dbReference type="NCBI Taxonomy" id="43366"/>
    <lineage>
        <taxon>Eukaryota</taxon>
        <taxon>Viridiplantae</taxon>
        <taxon>Streptophyta</taxon>
        <taxon>Embryophyta</taxon>
        <taxon>Tracheophyta</taxon>
        <taxon>Spermatophyta</taxon>
        <taxon>Magnoliopsida</taxon>
        <taxon>eudicotyledons</taxon>
        <taxon>Gunneridae</taxon>
        <taxon>Pentapetalae</taxon>
        <taxon>rosids</taxon>
        <taxon>fabids</taxon>
        <taxon>Fabales</taxon>
        <taxon>Fabaceae</taxon>
        <taxon>Papilionoideae</taxon>
        <taxon>50 kb inversion clade</taxon>
        <taxon>NPAAA clade</taxon>
        <taxon>indigoferoid/millettioid clade</taxon>
        <taxon>Phaseoleae</taxon>
        <taxon>Clitoria</taxon>
    </lineage>
</organism>
<comment type="caution">
    <text evidence="12">The sequence shown here is derived from an EMBL/GenBank/DDBJ whole genome shotgun (WGS) entry which is preliminary data.</text>
</comment>
<dbReference type="InterPro" id="IPR036390">
    <property type="entry name" value="WH_DNA-bd_sf"/>
</dbReference>
<accession>A0AAN9Q2I8</accession>
<dbReference type="GO" id="GO:0006357">
    <property type="term" value="P:regulation of transcription by RNA polymerase II"/>
    <property type="evidence" value="ECO:0007669"/>
    <property type="project" value="TreeGrafter"/>
</dbReference>